<dbReference type="GO" id="GO:0006281">
    <property type="term" value="P:DNA repair"/>
    <property type="evidence" value="ECO:0007669"/>
    <property type="project" value="TreeGrafter"/>
</dbReference>
<dbReference type="InterPro" id="IPR050155">
    <property type="entry name" value="HAD-like_hydrolase_sf"/>
</dbReference>
<dbReference type="SUPFAM" id="SSF56784">
    <property type="entry name" value="HAD-like"/>
    <property type="match status" value="1"/>
</dbReference>
<organism evidence="1 2">
    <name type="scientific">Streptosporangium saharense</name>
    <dbReference type="NCBI Taxonomy" id="1706840"/>
    <lineage>
        <taxon>Bacteria</taxon>
        <taxon>Bacillati</taxon>
        <taxon>Actinomycetota</taxon>
        <taxon>Actinomycetes</taxon>
        <taxon>Streptosporangiales</taxon>
        <taxon>Streptosporangiaceae</taxon>
        <taxon>Streptosporangium</taxon>
    </lineage>
</organism>
<dbReference type="InterPro" id="IPR023214">
    <property type="entry name" value="HAD_sf"/>
</dbReference>
<sequence>MRTLVLWDIDHTLLAVGPLTRTIYESAFTTVTGQTLAAHGVPSFAGRTDRAIITETLLMHGIETSEPLLQRLCHEFATGFGARIQEIREHGRVLPGAREALKALANRTDVVQSVLTGNMRPIAISKLAAFSLDEYVDFEVGAYGLDHGERAPLVRLAQLRAAEKYGEPFDEHSTVLVGDTPHDVRAGHHGGARVVAVATGASDEATLRQVGAELVLPDLSDTPTVITSILGTASEPS</sequence>
<evidence type="ECO:0000313" key="1">
    <source>
        <dbReference type="EMBL" id="MBB4918544.1"/>
    </source>
</evidence>
<dbReference type="SFLD" id="SFLDG01129">
    <property type="entry name" value="C1.5:_HAD__Beta-PGM__Phosphata"/>
    <property type="match status" value="1"/>
</dbReference>
<dbReference type="RefSeq" id="WP_184719924.1">
    <property type="nucleotide sequence ID" value="NZ_JACHJP010000007.1"/>
</dbReference>
<dbReference type="Proteomes" id="UP000552644">
    <property type="component" value="Unassembled WGS sequence"/>
</dbReference>
<dbReference type="Gene3D" id="1.10.150.240">
    <property type="entry name" value="Putative phosphatase, domain 2"/>
    <property type="match status" value="1"/>
</dbReference>
<gene>
    <name evidence="1" type="ORF">FHS44_005674</name>
</gene>
<dbReference type="AlphaFoldDB" id="A0A7W7QS33"/>
<dbReference type="EMBL" id="JACHJP010000007">
    <property type="protein sequence ID" value="MBB4918544.1"/>
    <property type="molecule type" value="Genomic_DNA"/>
</dbReference>
<dbReference type="PANTHER" id="PTHR43434">
    <property type="entry name" value="PHOSPHOGLYCOLATE PHOSPHATASE"/>
    <property type="match status" value="1"/>
</dbReference>
<keyword evidence="2" id="KW-1185">Reference proteome</keyword>
<protein>
    <submittedName>
        <fullName evidence="1">Phosphoglycolate phosphatase-like HAD superfamily hydrolase</fullName>
    </submittedName>
</protein>
<comment type="caution">
    <text evidence="1">The sequence shown here is derived from an EMBL/GenBank/DDBJ whole genome shotgun (WGS) entry which is preliminary data.</text>
</comment>
<dbReference type="Gene3D" id="3.40.50.1000">
    <property type="entry name" value="HAD superfamily/HAD-like"/>
    <property type="match status" value="1"/>
</dbReference>
<keyword evidence="1" id="KW-0378">Hydrolase</keyword>
<reference evidence="1 2" key="1">
    <citation type="submission" date="2020-08" db="EMBL/GenBank/DDBJ databases">
        <title>Genomic Encyclopedia of Type Strains, Phase III (KMG-III): the genomes of soil and plant-associated and newly described type strains.</title>
        <authorList>
            <person name="Whitman W."/>
        </authorList>
    </citation>
    <scope>NUCLEOTIDE SEQUENCE [LARGE SCALE GENOMIC DNA]</scope>
    <source>
        <strain evidence="1 2">CECT 8840</strain>
    </source>
</reference>
<dbReference type="InterPro" id="IPR023198">
    <property type="entry name" value="PGP-like_dom2"/>
</dbReference>
<evidence type="ECO:0000313" key="2">
    <source>
        <dbReference type="Proteomes" id="UP000552644"/>
    </source>
</evidence>
<dbReference type="GO" id="GO:0008967">
    <property type="term" value="F:phosphoglycolate phosphatase activity"/>
    <property type="evidence" value="ECO:0007669"/>
    <property type="project" value="TreeGrafter"/>
</dbReference>
<proteinExistence type="predicted"/>
<dbReference type="InterPro" id="IPR036412">
    <property type="entry name" value="HAD-like_sf"/>
</dbReference>
<dbReference type="Pfam" id="PF12710">
    <property type="entry name" value="HAD"/>
    <property type="match status" value="1"/>
</dbReference>
<dbReference type="GO" id="GO:0005829">
    <property type="term" value="C:cytosol"/>
    <property type="evidence" value="ECO:0007669"/>
    <property type="project" value="TreeGrafter"/>
</dbReference>
<dbReference type="SFLD" id="SFLDS00003">
    <property type="entry name" value="Haloacid_Dehalogenase"/>
    <property type="match status" value="1"/>
</dbReference>
<accession>A0A7W7QS33</accession>
<dbReference type="PANTHER" id="PTHR43434:SF1">
    <property type="entry name" value="PHOSPHOGLYCOLATE PHOSPHATASE"/>
    <property type="match status" value="1"/>
</dbReference>
<name>A0A7W7QS33_9ACTN</name>